<feature type="region of interest" description="Disordered" evidence="1">
    <location>
        <begin position="419"/>
        <end position="492"/>
    </location>
</feature>
<proteinExistence type="predicted"/>
<feature type="region of interest" description="Disordered" evidence="1">
    <location>
        <begin position="309"/>
        <end position="345"/>
    </location>
</feature>
<evidence type="ECO:0000313" key="3">
    <source>
        <dbReference type="Proteomes" id="UP000001058"/>
    </source>
</evidence>
<dbReference type="GeneID" id="9615323"/>
<dbReference type="InParanoid" id="D8TXS4"/>
<feature type="region of interest" description="Disordered" evidence="1">
    <location>
        <begin position="36"/>
        <end position="65"/>
    </location>
</feature>
<evidence type="ECO:0000313" key="2">
    <source>
        <dbReference type="EMBL" id="EFJ47775.1"/>
    </source>
</evidence>
<feature type="compositionally biased region" description="Basic and acidic residues" evidence="1">
    <location>
        <begin position="52"/>
        <end position="62"/>
    </location>
</feature>
<organism evidence="3">
    <name type="scientific">Volvox carteri f. nagariensis</name>
    <dbReference type="NCBI Taxonomy" id="3068"/>
    <lineage>
        <taxon>Eukaryota</taxon>
        <taxon>Viridiplantae</taxon>
        <taxon>Chlorophyta</taxon>
        <taxon>core chlorophytes</taxon>
        <taxon>Chlorophyceae</taxon>
        <taxon>CS clade</taxon>
        <taxon>Chlamydomonadales</taxon>
        <taxon>Volvocaceae</taxon>
        <taxon>Volvox</taxon>
    </lineage>
</organism>
<dbReference type="RefSeq" id="XP_002951246.1">
    <property type="nucleotide sequence ID" value="XM_002951200.1"/>
</dbReference>
<gene>
    <name evidence="2" type="ORF">VOLCADRAFT_91703</name>
</gene>
<feature type="region of interest" description="Disordered" evidence="1">
    <location>
        <begin position="566"/>
        <end position="585"/>
    </location>
</feature>
<accession>D8TXS4</accession>
<dbReference type="Proteomes" id="UP000001058">
    <property type="component" value="Unassembled WGS sequence"/>
</dbReference>
<reference evidence="2 3" key="1">
    <citation type="journal article" date="2010" name="Science">
        <title>Genomic analysis of organismal complexity in the multicellular green alga Volvox carteri.</title>
        <authorList>
            <person name="Prochnik S.E."/>
            <person name="Umen J."/>
            <person name="Nedelcu A.M."/>
            <person name="Hallmann A."/>
            <person name="Miller S.M."/>
            <person name="Nishii I."/>
            <person name="Ferris P."/>
            <person name="Kuo A."/>
            <person name="Mitros T."/>
            <person name="Fritz-Laylin L.K."/>
            <person name="Hellsten U."/>
            <person name="Chapman J."/>
            <person name="Simakov O."/>
            <person name="Rensing S.A."/>
            <person name="Terry A."/>
            <person name="Pangilinan J."/>
            <person name="Kapitonov V."/>
            <person name="Jurka J."/>
            <person name="Salamov A."/>
            <person name="Shapiro H."/>
            <person name="Schmutz J."/>
            <person name="Grimwood J."/>
            <person name="Lindquist E."/>
            <person name="Lucas S."/>
            <person name="Grigoriev I.V."/>
            <person name="Schmitt R."/>
            <person name="Kirk D."/>
            <person name="Rokhsar D.S."/>
        </authorList>
    </citation>
    <scope>NUCLEOTIDE SEQUENCE [LARGE SCALE GENOMIC DNA]</scope>
    <source>
        <strain evidence="3">f. Nagariensis / Eve</strain>
    </source>
</reference>
<feature type="compositionally biased region" description="Low complexity" evidence="1">
    <location>
        <begin position="469"/>
        <end position="483"/>
    </location>
</feature>
<sequence>MRRGLGVACDFPNTSNQLHSLHTSDSRLSILPRSVTASSPRAMARGRATSSGRERTVEDESRTPAARQLEDGISVVSSFSKNVANDMVTASLVDRNQTSWADVNSCAANGISKALDPILPDVLLEQFQFHRAPAGMADRIAAASERHASRQHGEVYGMYDNLPAVYALKAVAAPAAMRLEGVPLAGRQLTRLYDMARAADAVDVGALAGVPATAAAALLLLLATAQPPPHPAVATTAGTAAAATAAADRPPRVDAAVASCSTPAVPAALLARYLRVGSRSHNPLDTVRVMWALLRLQLPGAGPLLQPLELDGRGSSSSSSDAGIAAAATWPPPPPPPASSPPDPMTQLARILSRQLQNRDRSLAALRAARPGELYGTWQLAVHTLVLLRDRALANERSAAALAELDSALALLEAALSGSSLSSSSTSRTPGSGLDRSGSVGSGSQASADCSSALPLWPSATPPPPPPRQQQQRQSRGQQRQGSCGDAAAGGFPSTADSAAAAAAAAPGSAAVEALQEFLELSREVSSSSRPAEVAAAAAGRGGVGAAAAAAAAAAISPSAGSGGGNGVHGLGSSPGSGSIPGWDLVPSSDSEWRTVLGDPEQGWSSSYHYWYCTHSYPAFPPAAAMHAGALMARNTPGEPCPRGHMSSVCITPPVRTALLLSTWPELGRLVELPPPPPPPPLKPREVPSPSQQQQQLAAVAAFRDPPDGEWKVVTDGGTRKAVQGAAGGAAGEAKGGLQEGGGTVVQRRRLRIHLKSYSTLHFRTLELLYRSIKAQAPDATLLAALSVPEAAAAATETAAAASSNTDAAVQVGVVAGARAGAMALERPQQMLLNAVALPYSAAVDMVFTDARGRRVGLSLAHLGASRRAPGEIAVLQYALTGWPEADVTAAQQGFRAARSAARAAAAAAAAAEASRAQMRAAGAAPTAAAAAAATAAAVAMVDAAAAAAAAAAEAANQSCAEGRDAVGRMRLDGATAAAAQGCAAAAGKVRQASTVAAAAANVGSSDQEDLPYNQRYNHHNDAVDHHHGGFGKIRPFYSNESDKNECNEEDCLSPEERVAAEAAAAALEADAAAVAAAPDVVAAAAAEAAAAAAAAAVCAGSRGSGISPVAAAAAVAAAPPPLRNRDLLLQLDDLVVLELDHDWFHLRESYYNHVQQHGKWDLNVRQAISTAMSYTELPWEAQLDMVWHVLATAGVELPIRIFA</sequence>
<feature type="compositionally biased region" description="Low complexity" evidence="1">
    <location>
        <begin position="309"/>
        <end position="329"/>
    </location>
</feature>
<dbReference type="AlphaFoldDB" id="D8TXS4"/>
<feature type="region of interest" description="Disordered" evidence="1">
    <location>
        <begin position="1004"/>
        <end position="1028"/>
    </location>
</feature>
<evidence type="ECO:0000256" key="1">
    <source>
        <dbReference type="SAM" id="MobiDB-lite"/>
    </source>
</evidence>
<name>D8TXS4_VOLCA</name>
<feature type="compositionally biased region" description="Pro residues" evidence="1">
    <location>
        <begin position="673"/>
        <end position="682"/>
    </location>
</feature>
<feature type="compositionally biased region" description="Basic and acidic residues" evidence="1">
    <location>
        <begin position="1019"/>
        <end position="1028"/>
    </location>
</feature>
<feature type="compositionally biased region" description="Pro residues" evidence="1">
    <location>
        <begin position="330"/>
        <end position="344"/>
    </location>
</feature>
<dbReference type="KEGG" id="vcn:VOLCADRAFT_91703"/>
<dbReference type="EMBL" id="GL378343">
    <property type="protein sequence ID" value="EFJ47775.1"/>
    <property type="molecule type" value="Genomic_DNA"/>
</dbReference>
<protein>
    <submittedName>
        <fullName evidence="2">Uncharacterized protein</fullName>
    </submittedName>
</protein>
<keyword evidence="3" id="KW-1185">Reference proteome</keyword>
<feature type="compositionally biased region" description="Gly residues" evidence="1">
    <location>
        <begin position="566"/>
        <end position="575"/>
    </location>
</feature>
<dbReference type="OrthoDB" id="552875at2759"/>
<feature type="region of interest" description="Disordered" evidence="1">
    <location>
        <begin position="670"/>
        <end position="692"/>
    </location>
</feature>